<keyword evidence="6 7" id="KW-0472">Membrane</keyword>
<feature type="transmembrane region" description="Helical" evidence="7">
    <location>
        <begin position="154"/>
        <end position="172"/>
    </location>
</feature>
<feature type="transmembrane region" description="Helical" evidence="7">
    <location>
        <begin position="252"/>
        <end position="271"/>
    </location>
</feature>
<dbReference type="InterPro" id="IPR000515">
    <property type="entry name" value="MetI-like"/>
</dbReference>
<evidence type="ECO:0000256" key="4">
    <source>
        <dbReference type="ARBA" id="ARBA00022692"/>
    </source>
</evidence>
<feature type="transmembrane region" description="Helical" evidence="7">
    <location>
        <begin position="210"/>
        <end position="232"/>
    </location>
</feature>
<dbReference type="Proteomes" id="UP000263993">
    <property type="component" value="Unassembled WGS sequence"/>
</dbReference>
<dbReference type="EMBL" id="QRGO01000001">
    <property type="protein sequence ID" value="RDV04538.1"/>
    <property type="molecule type" value="Genomic_DNA"/>
</dbReference>
<evidence type="ECO:0000259" key="8">
    <source>
        <dbReference type="PROSITE" id="PS50928"/>
    </source>
</evidence>
<dbReference type="OrthoDB" id="9799271at2"/>
<evidence type="ECO:0000256" key="3">
    <source>
        <dbReference type="ARBA" id="ARBA00022475"/>
    </source>
</evidence>
<name>A0A371BAD1_9BRAD</name>
<evidence type="ECO:0000256" key="7">
    <source>
        <dbReference type="RuleBase" id="RU363032"/>
    </source>
</evidence>
<organism evidence="9 10">
    <name type="scientific">Undibacter mobilis</name>
    <dbReference type="NCBI Taxonomy" id="2292256"/>
    <lineage>
        <taxon>Bacteria</taxon>
        <taxon>Pseudomonadati</taxon>
        <taxon>Pseudomonadota</taxon>
        <taxon>Alphaproteobacteria</taxon>
        <taxon>Hyphomicrobiales</taxon>
        <taxon>Nitrobacteraceae</taxon>
        <taxon>Undibacter</taxon>
    </lineage>
</organism>
<keyword evidence="5 7" id="KW-1133">Transmembrane helix</keyword>
<dbReference type="InterPro" id="IPR035906">
    <property type="entry name" value="MetI-like_sf"/>
</dbReference>
<evidence type="ECO:0000256" key="5">
    <source>
        <dbReference type="ARBA" id="ARBA00022989"/>
    </source>
</evidence>
<evidence type="ECO:0000256" key="1">
    <source>
        <dbReference type="ARBA" id="ARBA00004651"/>
    </source>
</evidence>
<dbReference type="CDD" id="cd06261">
    <property type="entry name" value="TM_PBP2"/>
    <property type="match status" value="1"/>
</dbReference>
<dbReference type="SUPFAM" id="SSF161098">
    <property type="entry name" value="MetI-like"/>
    <property type="match status" value="1"/>
</dbReference>
<evidence type="ECO:0000256" key="2">
    <source>
        <dbReference type="ARBA" id="ARBA00022448"/>
    </source>
</evidence>
<feature type="transmembrane region" description="Helical" evidence="7">
    <location>
        <begin position="129"/>
        <end position="148"/>
    </location>
</feature>
<comment type="caution">
    <text evidence="9">The sequence shown here is derived from an EMBL/GenBank/DDBJ whole genome shotgun (WGS) entry which is preliminary data.</text>
</comment>
<feature type="transmembrane region" description="Helical" evidence="7">
    <location>
        <begin position="40"/>
        <end position="59"/>
    </location>
</feature>
<dbReference type="AlphaFoldDB" id="A0A371BAD1"/>
<keyword evidence="4 7" id="KW-0812">Transmembrane</keyword>
<proteinExistence type="inferred from homology"/>
<protein>
    <submittedName>
        <fullName evidence="9">ABC transporter permease subunit</fullName>
    </submittedName>
</protein>
<keyword evidence="2 7" id="KW-0813">Transport</keyword>
<feature type="transmembrane region" description="Helical" evidence="7">
    <location>
        <begin position="93"/>
        <end position="117"/>
    </location>
</feature>
<dbReference type="PROSITE" id="PS50928">
    <property type="entry name" value="ABC_TM1"/>
    <property type="match status" value="1"/>
</dbReference>
<sequence length="281" mass="30678">MMVITPSRSIRDDQVSVTAVSVNGGSAFTQLLFRVIRSPLLSALALLVAMLLALEWLVASGVVSPAVVARPSVAIAGIAKLQRDYDLFGAFRLTMTTTIVAILLELIVAIPFGYFLYRRRAYSIAYTGWLAALSAAPIFLLFPLFLVIFGRNVVTLIVMGFLPGVIPLILHVQDGFRSVKKTYLNVGESFGLSRSTIFWKIMVPAAAPTIFTGFRLALMYTLINIVAIEYLVDLGGLGRLVADRYFHFDIPATYGAIGAVTLVSVLLNWTIGVSEKLVRSR</sequence>
<dbReference type="PANTHER" id="PTHR30151">
    <property type="entry name" value="ALKANE SULFONATE ABC TRANSPORTER-RELATED, MEMBRANE SUBUNIT"/>
    <property type="match status" value="1"/>
</dbReference>
<dbReference type="PANTHER" id="PTHR30151:SF41">
    <property type="entry name" value="ABC TRANSPORTER PERMEASE PROTEIN"/>
    <property type="match status" value="1"/>
</dbReference>
<dbReference type="Pfam" id="PF00528">
    <property type="entry name" value="BPD_transp_1"/>
    <property type="match status" value="1"/>
</dbReference>
<comment type="subcellular location">
    <subcellularLocation>
        <location evidence="1 7">Cell membrane</location>
        <topology evidence="1 7">Multi-pass membrane protein</topology>
    </subcellularLocation>
</comment>
<dbReference type="GO" id="GO:0055085">
    <property type="term" value="P:transmembrane transport"/>
    <property type="evidence" value="ECO:0007669"/>
    <property type="project" value="InterPro"/>
</dbReference>
<feature type="domain" description="ABC transmembrane type-1" evidence="8">
    <location>
        <begin position="91"/>
        <end position="275"/>
    </location>
</feature>
<evidence type="ECO:0000313" key="9">
    <source>
        <dbReference type="EMBL" id="RDV04538.1"/>
    </source>
</evidence>
<evidence type="ECO:0000256" key="6">
    <source>
        <dbReference type="ARBA" id="ARBA00023136"/>
    </source>
</evidence>
<dbReference type="GO" id="GO:0005886">
    <property type="term" value="C:plasma membrane"/>
    <property type="evidence" value="ECO:0007669"/>
    <property type="project" value="UniProtKB-SubCell"/>
</dbReference>
<reference evidence="10" key="1">
    <citation type="submission" date="2018-08" db="EMBL/GenBank/DDBJ databases">
        <authorList>
            <person name="Kim S.-J."/>
            <person name="Jung G.-Y."/>
        </authorList>
    </citation>
    <scope>NUCLEOTIDE SEQUENCE [LARGE SCALE GENOMIC DNA]</scope>
    <source>
        <strain evidence="10">GY_H</strain>
    </source>
</reference>
<keyword evidence="10" id="KW-1185">Reference proteome</keyword>
<gene>
    <name evidence="9" type="ORF">DXH78_08150</name>
</gene>
<evidence type="ECO:0000313" key="10">
    <source>
        <dbReference type="Proteomes" id="UP000263993"/>
    </source>
</evidence>
<keyword evidence="3" id="KW-1003">Cell membrane</keyword>
<dbReference type="Gene3D" id="1.10.3720.10">
    <property type="entry name" value="MetI-like"/>
    <property type="match status" value="1"/>
</dbReference>
<accession>A0A371BAD1</accession>
<comment type="similarity">
    <text evidence="7">Belongs to the binding-protein-dependent transport system permease family.</text>
</comment>